<feature type="domain" description="SWIM-type" evidence="2">
    <location>
        <begin position="93"/>
        <end position="125"/>
    </location>
</feature>
<proteinExistence type="predicted"/>
<dbReference type="InterPro" id="IPR007527">
    <property type="entry name" value="Znf_SWIM"/>
</dbReference>
<sequence length="162" mass="18647">MIRCDHVTNNMIETFNSMLGTYRAATYLQLLEFIRIMVMKKFQERKEECATWRFVIPPMVDAKILKNCKQSRMLTIIVAGDMEYVLLGPDGSYAVKLRQYNCRCESCQISGIPCCHAMVAISHTCGRYPVKDKVVAFVHQSLSKSAYIQTYRGMLYPIPDQK</sequence>
<accession>A0AAD9XMV0</accession>
<evidence type="ECO:0000256" key="1">
    <source>
        <dbReference type="PROSITE-ProRule" id="PRU00325"/>
    </source>
</evidence>
<reference evidence="3" key="1">
    <citation type="journal article" date="2023" name="Plant J.">
        <title>Genome sequences and population genomics provide insights into the demographic history, inbreeding, and mutation load of two 'living fossil' tree species of Dipteronia.</title>
        <authorList>
            <person name="Feng Y."/>
            <person name="Comes H.P."/>
            <person name="Chen J."/>
            <person name="Zhu S."/>
            <person name="Lu R."/>
            <person name="Zhang X."/>
            <person name="Li P."/>
            <person name="Qiu J."/>
            <person name="Olsen K.M."/>
            <person name="Qiu Y."/>
        </authorList>
    </citation>
    <scope>NUCLEOTIDE SEQUENCE</scope>
    <source>
        <strain evidence="3">KIB01</strain>
    </source>
</reference>
<keyword evidence="1" id="KW-0863">Zinc-finger</keyword>
<comment type="caution">
    <text evidence="3">The sequence shown here is derived from an EMBL/GenBank/DDBJ whole genome shotgun (WGS) entry which is preliminary data.</text>
</comment>
<dbReference type="PANTHER" id="PTHR31973:SF187">
    <property type="entry name" value="MUTATOR TRANSPOSASE MUDRA PROTEIN"/>
    <property type="match status" value="1"/>
</dbReference>
<protein>
    <recommendedName>
        <fullName evidence="2">SWIM-type domain-containing protein</fullName>
    </recommendedName>
</protein>
<gene>
    <name evidence="3" type="ORF">Ddye_000785</name>
</gene>
<dbReference type="EMBL" id="JANJYI010000001">
    <property type="protein sequence ID" value="KAK2662211.1"/>
    <property type="molecule type" value="Genomic_DNA"/>
</dbReference>
<dbReference type="Proteomes" id="UP001280121">
    <property type="component" value="Unassembled WGS sequence"/>
</dbReference>
<keyword evidence="1" id="KW-0862">Zinc</keyword>
<dbReference type="PANTHER" id="PTHR31973">
    <property type="entry name" value="POLYPROTEIN, PUTATIVE-RELATED"/>
    <property type="match status" value="1"/>
</dbReference>
<keyword evidence="1" id="KW-0479">Metal-binding</keyword>
<dbReference type="GO" id="GO:0008270">
    <property type="term" value="F:zinc ion binding"/>
    <property type="evidence" value="ECO:0007669"/>
    <property type="project" value="UniProtKB-KW"/>
</dbReference>
<dbReference type="AlphaFoldDB" id="A0AAD9XMV0"/>
<evidence type="ECO:0000313" key="3">
    <source>
        <dbReference type="EMBL" id="KAK2662211.1"/>
    </source>
</evidence>
<organism evidence="3 4">
    <name type="scientific">Dipteronia dyeriana</name>
    <dbReference type="NCBI Taxonomy" id="168575"/>
    <lineage>
        <taxon>Eukaryota</taxon>
        <taxon>Viridiplantae</taxon>
        <taxon>Streptophyta</taxon>
        <taxon>Embryophyta</taxon>
        <taxon>Tracheophyta</taxon>
        <taxon>Spermatophyta</taxon>
        <taxon>Magnoliopsida</taxon>
        <taxon>eudicotyledons</taxon>
        <taxon>Gunneridae</taxon>
        <taxon>Pentapetalae</taxon>
        <taxon>rosids</taxon>
        <taxon>malvids</taxon>
        <taxon>Sapindales</taxon>
        <taxon>Sapindaceae</taxon>
        <taxon>Hippocastanoideae</taxon>
        <taxon>Acereae</taxon>
        <taxon>Dipteronia</taxon>
    </lineage>
</organism>
<evidence type="ECO:0000313" key="4">
    <source>
        <dbReference type="Proteomes" id="UP001280121"/>
    </source>
</evidence>
<evidence type="ECO:0000259" key="2">
    <source>
        <dbReference type="PROSITE" id="PS50966"/>
    </source>
</evidence>
<keyword evidence="4" id="KW-1185">Reference proteome</keyword>
<dbReference type="PROSITE" id="PS50966">
    <property type="entry name" value="ZF_SWIM"/>
    <property type="match status" value="1"/>
</dbReference>
<name>A0AAD9XMV0_9ROSI</name>